<sequence>MSWLEWLHGFAGASIVEWIATLAGFLSVFLLIRRSRWSFVFGFIQVSIYSWIFFDVRLYSDMGLHIIYIGFQLYGWHMWSRNQNQQGQISPVRGSMLEYVSLAGLAIFSSGILGYVMANYTDASFPYVDAFTTCASLIAQWLLSHRKLFNWSVWIIVDIVAIAVYWQKGLYPTSALYFCFLIMASIGQYAWVKEFRRHNSKNQPSHLKNALG</sequence>
<name>A0A857JI05_9ALTE</name>
<dbReference type="PANTHER" id="PTHR36122:SF2">
    <property type="entry name" value="NICOTINAMIDE RIBOSIDE TRANSPORTER PNUC"/>
    <property type="match status" value="1"/>
</dbReference>
<keyword evidence="8 10" id="KW-1133">Transmembrane helix</keyword>
<comment type="similarity">
    <text evidence="3">Belongs to the nicotinamide ribonucleoside (NR) uptake permease (TC 4.B.1) family.</text>
</comment>
<evidence type="ECO:0000256" key="7">
    <source>
        <dbReference type="ARBA" id="ARBA00022692"/>
    </source>
</evidence>
<dbReference type="OrthoDB" id="9791248at2"/>
<evidence type="ECO:0000256" key="5">
    <source>
        <dbReference type="ARBA" id="ARBA00022448"/>
    </source>
</evidence>
<evidence type="ECO:0000256" key="6">
    <source>
        <dbReference type="ARBA" id="ARBA00022475"/>
    </source>
</evidence>
<evidence type="ECO:0000256" key="2">
    <source>
        <dbReference type="ARBA" id="ARBA00004651"/>
    </source>
</evidence>
<dbReference type="AlphaFoldDB" id="A0A857JI05"/>
<evidence type="ECO:0000313" key="12">
    <source>
        <dbReference type="Proteomes" id="UP000464524"/>
    </source>
</evidence>
<dbReference type="InterPro" id="IPR006419">
    <property type="entry name" value="NMN_transpt_PnuC"/>
</dbReference>
<dbReference type="Proteomes" id="UP000464524">
    <property type="component" value="Chromosome"/>
</dbReference>
<dbReference type="PANTHER" id="PTHR36122">
    <property type="entry name" value="NICOTINAMIDE RIBOSIDE TRANSPORTER PNUC"/>
    <property type="match status" value="1"/>
</dbReference>
<keyword evidence="6" id="KW-1003">Cell membrane</keyword>
<comment type="subcellular location">
    <subcellularLocation>
        <location evidence="2">Cell membrane</location>
        <topology evidence="2">Multi-pass membrane protein</topology>
    </subcellularLocation>
</comment>
<evidence type="ECO:0000256" key="10">
    <source>
        <dbReference type="SAM" id="Phobius"/>
    </source>
</evidence>
<evidence type="ECO:0000256" key="8">
    <source>
        <dbReference type="ARBA" id="ARBA00022989"/>
    </source>
</evidence>
<evidence type="ECO:0000256" key="3">
    <source>
        <dbReference type="ARBA" id="ARBA00006669"/>
    </source>
</evidence>
<keyword evidence="9 10" id="KW-0472">Membrane</keyword>
<dbReference type="EMBL" id="CP047656">
    <property type="protein sequence ID" value="QHJ11659.1"/>
    <property type="molecule type" value="Genomic_DNA"/>
</dbReference>
<evidence type="ECO:0000256" key="1">
    <source>
        <dbReference type="ARBA" id="ARBA00002672"/>
    </source>
</evidence>
<feature type="transmembrane region" description="Helical" evidence="10">
    <location>
        <begin position="39"/>
        <end position="56"/>
    </location>
</feature>
<comment type="function">
    <text evidence="1">Required for nicotinamide riboside transport across the inner membrane.</text>
</comment>
<organism evidence="11 12">
    <name type="scientific">Paraglaciecola mesophila</name>
    <dbReference type="NCBI Taxonomy" id="197222"/>
    <lineage>
        <taxon>Bacteria</taxon>
        <taxon>Pseudomonadati</taxon>
        <taxon>Pseudomonadota</taxon>
        <taxon>Gammaproteobacteria</taxon>
        <taxon>Alteromonadales</taxon>
        <taxon>Alteromonadaceae</taxon>
        <taxon>Paraglaciecola</taxon>
    </lineage>
</organism>
<evidence type="ECO:0000313" key="11">
    <source>
        <dbReference type="EMBL" id="QHJ11659.1"/>
    </source>
</evidence>
<dbReference type="NCBIfam" id="TIGR01528">
    <property type="entry name" value="NMN_trans_PnuC"/>
    <property type="match status" value="1"/>
</dbReference>
<gene>
    <name evidence="11" type="ORF">FX988_01894</name>
</gene>
<protein>
    <recommendedName>
        <fullName evidence="4">Nicotinamide riboside transporter PnuC</fullName>
    </recommendedName>
</protein>
<keyword evidence="7 10" id="KW-0812">Transmembrane</keyword>
<evidence type="ECO:0000256" key="9">
    <source>
        <dbReference type="ARBA" id="ARBA00023136"/>
    </source>
</evidence>
<dbReference type="Pfam" id="PF04973">
    <property type="entry name" value="NMN_transporter"/>
    <property type="match status" value="1"/>
</dbReference>
<feature type="transmembrane region" description="Helical" evidence="10">
    <location>
        <begin position="6"/>
        <end position="32"/>
    </location>
</feature>
<keyword evidence="12" id="KW-1185">Reference proteome</keyword>
<dbReference type="GO" id="GO:0005886">
    <property type="term" value="C:plasma membrane"/>
    <property type="evidence" value="ECO:0007669"/>
    <property type="project" value="UniProtKB-SubCell"/>
</dbReference>
<feature type="transmembrane region" description="Helical" evidence="10">
    <location>
        <begin position="174"/>
        <end position="192"/>
    </location>
</feature>
<proteinExistence type="inferred from homology"/>
<dbReference type="RefSeq" id="WP_160179408.1">
    <property type="nucleotide sequence ID" value="NZ_CP047656.1"/>
</dbReference>
<reference evidence="11 12" key="1">
    <citation type="submission" date="2019-12" db="EMBL/GenBank/DDBJ databases">
        <title>Genome sequencing and assembly of endphytes of Porphyra tenera.</title>
        <authorList>
            <person name="Park J.M."/>
            <person name="Shin R."/>
            <person name="Jo S.H."/>
        </authorList>
    </citation>
    <scope>NUCLEOTIDE SEQUENCE [LARGE SCALE GENOMIC DNA]</scope>
    <source>
        <strain evidence="11 12">GPM4</strain>
    </source>
</reference>
<dbReference type="KEGG" id="pmes:FX988_01894"/>
<feature type="transmembrane region" description="Helical" evidence="10">
    <location>
        <begin position="99"/>
        <end position="118"/>
    </location>
</feature>
<keyword evidence="5" id="KW-0813">Transport</keyword>
<accession>A0A857JI05</accession>
<feature type="transmembrane region" description="Helical" evidence="10">
    <location>
        <begin position="148"/>
        <end position="168"/>
    </location>
</feature>
<dbReference type="GO" id="GO:0034257">
    <property type="term" value="F:nicotinamide riboside transmembrane transporter activity"/>
    <property type="evidence" value="ECO:0007669"/>
    <property type="project" value="InterPro"/>
</dbReference>
<evidence type="ECO:0000256" key="4">
    <source>
        <dbReference type="ARBA" id="ARBA00017522"/>
    </source>
</evidence>